<comment type="catalytic activity">
    <reaction evidence="46">
        <text>1-O-hexadecyl-2-(9Z)-octadecenoyl-sn-glycero-3-phosphocholine + H2O = 1-O-hexadecyl-sn-glycero-3-phosphocholine + (9Z)-octadecenoate + H(+)</text>
        <dbReference type="Rhea" id="RHEA:40915"/>
        <dbReference type="ChEBI" id="CHEBI:15377"/>
        <dbReference type="ChEBI" id="CHEBI:15378"/>
        <dbReference type="ChEBI" id="CHEBI:30823"/>
        <dbReference type="ChEBI" id="CHEBI:34112"/>
        <dbReference type="ChEBI" id="CHEBI:64496"/>
    </reaction>
    <physiologicalReaction direction="left-to-right" evidence="46">
        <dbReference type="Rhea" id="RHEA:40916"/>
    </physiologicalReaction>
</comment>
<comment type="catalytic activity">
    <reaction evidence="47">
        <text>1-hexadecanoyl-2-(9Z)-octadecenoyl-3-octadecanoyl-sn-glycerol + H2O = 1-hexadecanoyl-3-octadecanoyl-sn-glycerol + (9Z)-octadecenoate + H(+)</text>
        <dbReference type="Rhea" id="RHEA:41103"/>
        <dbReference type="ChEBI" id="CHEBI:15377"/>
        <dbReference type="ChEBI" id="CHEBI:15378"/>
        <dbReference type="ChEBI" id="CHEBI:30823"/>
        <dbReference type="ChEBI" id="CHEBI:77623"/>
        <dbReference type="ChEBI" id="CHEBI:77624"/>
    </reaction>
    <physiologicalReaction direction="left-to-right" evidence="47">
        <dbReference type="Rhea" id="RHEA:41104"/>
    </physiologicalReaction>
</comment>
<dbReference type="GO" id="GO:0004622">
    <property type="term" value="F:phosphatidylcholine lysophospholipase activity"/>
    <property type="evidence" value="ECO:0007669"/>
    <property type="project" value="UniProtKB-EC"/>
</dbReference>
<evidence type="ECO:0000256" key="52">
    <source>
        <dbReference type="SAM" id="SignalP"/>
    </source>
</evidence>
<comment type="catalytic activity">
    <reaction evidence="29">
        <text>1-hexadecanoyl-2-(9Z)-octadecenoyl-3-octadecanoyl-sn-glycerol + H2O = 2-(9Z-octadecenoyl)-3-octadecanoyl-sn-glycerol + hexadecanoate + H(+)</text>
        <dbReference type="Rhea" id="RHEA:41107"/>
        <dbReference type="ChEBI" id="CHEBI:7896"/>
        <dbReference type="ChEBI" id="CHEBI:15377"/>
        <dbReference type="ChEBI" id="CHEBI:15378"/>
        <dbReference type="ChEBI" id="CHEBI:75558"/>
        <dbReference type="ChEBI" id="CHEBI:77623"/>
    </reaction>
    <physiologicalReaction direction="left-to-right" evidence="29">
        <dbReference type="Rhea" id="RHEA:41108"/>
    </physiologicalReaction>
</comment>
<evidence type="ECO:0000256" key="23">
    <source>
        <dbReference type="ARBA" id="ARBA00023422"/>
    </source>
</evidence>
<name>K1QLT5_MAGGI</name>
<dbReference type="GO" id="GO:0004806">
    <property type="term" value="F:triacylglycerol lipase activity"/>
    <property type="evidence" value="ECO:0007669"/>
    <property type="project" value="UniProtKB-EC"/>
</dbReference>
<feature type="region of interest" description="Disordered" evidence="51">
    <location>
        <begin position="368"/>
        <end position="417"/>
    </location>
</feature>
<dbReference type="Pfam" id="PF00657">
    <property type="entry name" value="Lipase_GDSL"/>
    <property type="match status" value="1"/>
</dbReference>
<comment type="catalytic activity">
    <reaction evidence="39">
        <text>1-octadecanoyl-2-(9Z,12Z)-octadecadienoyl-sn-glycerol + H2O = 1-octadecanoyl-sn-glycerol + (9Z,12Z)-octadecadienoate + H(+)</text>
        <dbReference type="Rhea" id="RHEA:40927"/>
        <dbReference type="ChEBI" id="CHEBI:15377"/>
        <dbReference type="ChEBI" id="CHEBI:15378"/>
        <dbReference type="ChEBI" id="CHEBI:30245"/>
        <dbReference type="ChEBI" id="CHEBI:75550"/>
        <dbReference type="ChEBI" id="CHEBI:77097"/>
    </reaction>
    <physiologicalReaction direction="left-to-right" evidence="39">
        <dbReference type="Rhea" id="RHEA:40928"/>
    </physiologicalReaction>
</comment>
<keyword evidence="11" id="KW-0677">Repeat</keyword>
<evidence type="ECO:0000256" key="2">
    <source>
        <dbReference type="ARBA" id="ARBA00004247"/>
    </source>
</evidence>
<evidence type="ECO:0000256" key="1">
    <source>
        <dbReference type="ARBA" id="ARBA00004123"/>
    </source>
</evidence>
<evidence type="ECO:0000256" key="48">
    <source>
        <dbReference type="ARBA" id="ARBA00049363"/>
    </source>
</evidence>
<evidence type="ECO:0000256" key="46">
    <source>
        <dbReference type="ARBA" id="ARBA00048872"/>
    </source>
</evidence>
<comment type="catalytic activity">
    <reaction evidence="37">
        <text>1,2-dihexadecanoyl-sn-glycero-3-phosphocholine + H2O = 1-hexadecanoyl-sn-glycero-3-phosphocholine + hexadecanoate + H(+)</text>
        <dbReference type="Rhea" id="RHEA:41223"/>
        <dbReference type="ChEBI" id="CHEBI:7896"/>
        <dbReference type="ChEBI" id="CHEBI:15377"/>
        <dbReference type="ChEBI" id="CHEBI:15378"/>
        <dbReference type="ChEBI" id="CHEBI:72998"/>
        <dbReference type="ChEBI" id="CHEBI:72999"/>
    </reaction>
    <physiologicalReaction direction="left-to-right" evidence="37">
        <dbReference type="Rhea" id="RHEA:41224"/>
    </physiologicalReaction>
</comment>
<comment type="catalytic activity">
    <reaction evidence="34">
        <text>1-hexadecanoyl-2-(9Z-octadecenoyl)-sn-glycero-3-phospho-(1'-sn-glycerol) + H2O = 1-hexadecanoyl-sn-glycero-3-phospho-(1'-sn-glycerol) + (9Z)-octadecenoate + H(+)</text>
        <dbReference type="Rhea" id="RHEA:40919"/>
        <dbReference type="ChEBI" id="CHEBI:15377"/>
        <dbReference type="ChEBI" id="CHEBI:15378"/>
        <dbReference type="ChEBI" id="CHEBI:30823"/>
        <dbReference type="ChEBI" id="CHEBI:72841"/>
        <dbReference type="ChEBI" id="CHEBI:75158"/>
    </reaction>
    <physiologicalReaction direction="left-to-right" evidence="34">
        <dbReference type="Rhea" id="RHEA:40920"/>
    </physiologicalReaction>
</comment>
<evidence type="ECO:0000256" key="22">
    <source>
        <dbReference type="ARBA" id="ARBA00023408"/>
    </source>
</evidence>
<dbReference type="GO" id="GO:0016887">
    <property type="term" value="F:ATP hydrolysis activity"/>
    <property type="evidence" value="ECO:0007669"/>
    <property type="project" value="InterPro"/>
</dbReference>
<dbReference type="FunFam" id="3.40.50.1110:FF:000005">
    <property type="entry name" value="Phospholipase B1"/>
    <property type="match status" value="1"/>
</dbReference>
<feature type="compositionally biased region" description="Basic and acidic residues" evidence="51">
    <location>
        <begin position="452"/>
        <end position="465"/>
    </location>
</feature>
<dbReference type="FunFam" id="2.40.50.140:FF:000067">
    <property type="entry name" value="26S protease regulatory subunit 4"/>
    <property type="match status" value="1"/>
</dbReference>
<comment type="catalytic activity">
    <reaction evidence="45">
        <text>1,3-dihexadecanoyl-2-(9Z-octadecenoyl)glycerol + H2O = 1,3-dihexadecanoylglycerol + (9Z)-octadecenoate + H(+)</text>
        <dbReference type="Rhea" id="RHEA:40983"/>
        <dbReference type="ChEBI" id="CHEBI:15377"/>
        <dbReference type="ChEBI" id="CHEBI:15378"/>
        <dbReference type="ChEBI" id="CHEBI:30823"/>
        <dbReference type="ChEBI" id="CHEBI:75688"/>
        <dbReference type="ChEBI" id="CHEBI:77619"/>
    </reaction>
    <physiologicalReaction direction="left-to-right" evidence="45">
        <dbReference type="Rhea" id="RHEA:40984"/>
    </physiologicalReaction>
</comment>
<evidence type="ECO:0000256" key="27">
    <source>
        <dbReference type="ARBA" id="ARBA00033022"/>
    </source>
</evidence>
<dbReference type="CDD" id="cd19502">
    <property type="entry name" value="RecA-like_PAN_like"/>
    <property type="match status" value="1"/>
</dbReference>
<dbReference type="InterPro" id="IPR012340">
    <property type="entry name" value="NA-bd_OB-fold"/>
</dbReference>
<dbReference type="SUPFAM" id="SSF52266">
    <property type="entry name" value="SGNH hydrolase"/>
    <property type="match status" value="1"/>
</dbReference>
<dbReference type="Gene3D" id="2.40.50.140">
    <property type="entry name" value="Nucleic acid-binding proteins"/>
    <property type="match status" value="1"/>
</dbReference>
<feature type="signal peptide" evidence="52">
    <location>
        <begin position="1"/>
        <end position="18"/>
    </location>
</feature>
<keyword evidence="14" id="KW-0067">ATP-binding</keyword>
<evidence type="ECO:0000256" key="35">
    <source>
        <dbReference type="ARBA" id="ARBA00048049"/>
    </source>
</evidence>
<feature type="region of interest" description="Disordered" evidence="51">
    <location>
        <begin position="443"/>
        <end position="490"/>
    </location>
</feature>
<dbReference type="GO" id="GO:0006508">
    <property type="term" value="P:proteolysis"/>
    <property type="evidence" value="ECO:0007669"/>
    <property type="project" value="UniProtKB-KW"/>
</dbReference>
<dbReference type="FunFam" id="3.40.50.300:FF:000039">
    <property type="entry name" value="26S proteasome regulatory subunit 4"/>
    <property type="match status" value="1"/>
</dbReference>
<comment type="catalytic activity">
    <reaction evidence="44">
        <text>1-hexadecanoyl-2-(9Z-octadecenoyl)-sn-glycero-3-phosphocholine + H2O = 1-hexadecanoyl-sn-glycero-3-phosphocholine + (9Z)-octadecenoate + H(+)</text>
        <dbReference type="Rhea" id="RHEA:38779"/>
        <dbReference type="ChEBI" id="CHEBI:15377"/>
        <dbReference type="ChEBI" id="CHEBI:15378"/>
        <dbReference type="ChEBI" id="CHEBI:30823"/>
        <dbReference type="ChEBI" id="CHEBI:72998"/>
        <dbReference type="ChEBI" id="CHEBI:73001"/>
    </reaction>
    <physiologicalReaction direction="left-to-right" evidence="44">
        <dbReference type="Rhea" id="RHEA:38780"/>
    </physiologicalReaction>
</comment>
<comment type="catalytic activity">
    <reaction evidence="43">
        <text>1-hexadecanoyl-sn-glycero-3-phosphocholine + H2O = sn-glycerol 3-phosphocholine + hexadecanoate + H(+)</text>
        <dbReference type="Rhea" id="RHEA:40435"/>
        <dbReference type="ChEBI" id="CHEBI:7896"/>
        <dbReference type="ChEBI" id="CHEBI:15377"/>
        <dbReference type="ChEBI" id="CHEBI:15378"/>
        <dbReference type="ChEBI" id="CHEBI:16870"/>
        <dbReference type="ChEBI" id="CHEBI:72998"/>
    </reaction>
    <physiologicalReaction direction="left-to-right" evidence="43">
        <dbReference type="Rhea" id="RHEA:40436"/>
    </physiologicalReaction>
</comment>
<evidence type="ECO:0000256" key="13">
    <source>
        <dbReference type="ARBA" id="ARBA00022801"/>
    </source>
</evidence>
<dbReference type="Pfam" id="PF00004">
    <property type="entry name" value="AAA"/>
    <property type="match status" value="1"/>
</dbReference>
<dbReference type="SUPFAM" id="SSF52540">
    <property type="entry name" value="P-loop containing nucleoside triphosphate hydrolases"/>
    <property type="match status" value="1"/>
</dbReference>
<evidence type="ECO:0000256" key="28">
    <source>
        <dbReference type="ARBA" id="ARBA00045916"/>
    </source>
</evidence>
<evidence type="ECO:0000256" key="39">
    <source>
        <dbReference type="ARBA" id="ARBA00048374"/>
    </source>
</evidence>
<evidence type="ECO:0000256" key="50">
    <source>
        <dbReference type="ARBA" id="ARBA00049461"/>
    </source>
</evidence>
<evidence type="ECO:0000256" key="40">
    <source>
        <dbReference type="ARBA" id="ARBA00048386"/>
    </source>
</evidence>
<evidence type="ECO:0000256" key="41">
    <source>
        <dbReference type="ARBA" id="ARBA00048454"/>
    </source>
</evidence>
<evidence type="ECO:0000256" key="49">
    <source>
        <dbReference type="ARBA" id="ARBA00049372"/>
    </source>
</evidence>
<comment type="catalytic activity">
    <reaction evidence="32">
        <text>1-hexadecanoyl-2-(9Z)-octadecenoyl-3-octadecanoyl-sn-glycerol + H2O = 1-hexadecanoyl-2-(9Z-octadecenoyl)-sn-glycerol + octadecanoate + H(+)</text>
        <dbReference type="Rhea" id="RHEA:41111"/>
        <dbReference type="ChEBI" id="CHEBI:15377"/>
        <dbReference type="ChEBI" id="CHEBI:15378"/>
        <dbReference type="ChEBI" id="CHEBI:25629"/>
        <dbReference type="ChEBI" id="CHEBI:75466"/>
        <dbReference type="ChEBI" id="CHEBI:77623"/>
    </reaction>
    <physiologicalReaction direction="left-to-right" evidence="32">
        <dbReference type="Rhea" id="RHEA:41112"/>
    </physiologicalReaction>
</comment>
<dbReference type="GO" id="GO:0005634">
    <property type="term" value="C:nucleus"/>
    <property type="evidence" value="ECO:0007669"/>
    <property type="project" value="UniProtKB-SubCell"/>
</dbReference>
<dbReference type="InterPro" id="IPR003593">
    <property type="entry name" value="AAA+_ATPase"/>
</dbReference>
<dbReference type="Gene3D" id="3.40.50.300">
    <property type="entry name" value="P-loop containing nucleotide triphosphate hydrolases"/>
    <property type="match status" value="1"/>
</dbReference>
<evidence type="ECO:0000256" key="47">
    <source>
        <dbReference type="ARBA" id="ARBA00048939"/>
    </source>
</evidence>
<keyword evidence="18" id="KW-0472">Membrane</keyword>
<dbReference type="CDD" id="cd01824">
    <property type="entry name" value="Phospholipase_B_like"/>
    <property type="match status" value="1"/>
</dbReference>
<evidence type="ECO:0000256" key="10">
    <source>
        <dbReference type="ARBA" id="ARBA00022729"/>
    </source>
</evidence>
<dbReference type="InterPro" id="IPR003960">
    <property type="entry name" value="ATPase_AAA_CS"/>
</dbReference>
<dbReference type="GO" id="GO:0008233">
    <property type="term" value="F:peptidase activity"/>
    <property type="evidence" value="ECO:0007669"/>
    <property type="project" value="UniProtKB-KW"/>
</dbReference>
<dbReference type="GO" id="GO:0006629">
    <property type="term" value="P:lipid metabolic process"/>
    <property type="evidence" value="ECO:0007669"/>
    <property type="project" value="UniProtKB-KW"/>
</dbReference>
<evidence type="ECO:0000313" key="54">
    <source>
        <dbReference type="EMBL" id="EKC29780.1"/>
    </source>
</evidence>
<evidence type="ECO:0000256" key="38">
    <source>
        <dbReference type="ARBA" id="ARBA00048362"/>
    </source>
</evidence>
<comment type="catalytic activity">
    <reaction evidence="22">
        <text>1-hexadecanoyl-2-(9Z,12Z-octadecadienoyl)-sn-glycero-3-phosphocholine + H2O = (9Z,12Z)-octadecadienoate + 1-hexadecanoyl-sn-glycero-3-phosphocholine + H(+)</text>
        <dbReference type="Rhea" id="RHEA:40811"/>
        <dbReference type="ChEBI" id="CHEBI:15377"/>
        <dbReference type="ChEBI" id="CHEBI:15378"/>
        <dbReference type="ChEBI" id="CHEBI:30245"/>
        <dbReference type="ChEBI" id="CHEBI:72998"/>
        <dbReference type="ChEBI" id="CHEBI:73002"/>
    </reaction>
    <physiologicalReaction direction="left-to-right" evidence="22">
        <dbReference type="Rhea" id="RHEA:40812"/>
    </physiologicalReaction>
</comment>
<comment type="catalytic activity">
    <reaction evidence="40">
        <text>1,2,3-tri-(9Z-octadecenoyl)-glycerol + H2O = di-(9Z)-octadecenoylglycerol + (9Z)-octadecenoate + H(+)</text>
        <dbReference type="Rhea" id="RHEA:38575"/>
        <dbReference type="ChEBI" id="CHEBI:15377"/>
        <dbReference type="ChEBI" id="CHEBI:15378"/>
        <dbReference type="ChEBI" id="CHEBI:30823"/>
        <dbReference type="ChEBI" id="CHEBI:53753"/>
        <dbReference type="ChEBI" id="CHEBI:75945"/>
    </reaction>
    <physiologicalReaction direction="left-to-right" evidence="40">
        <dbReference type="Rhea" id="RHEA:38576"/>
    </physiologicalReaction>
</comment>
<evidence type="ECO:0000256" key="45">
    <source>
        <dbReference type="ARBA" id="ARBA00048869"/>
    </source>
</evidence>
<dbReference type="InterPro" id="IPR041569">
    <property type="entry name" value="AAA_lid_3"/>
</dbReference>
<evidence type="ECO:0000256" key="19">
    <source>
        <dbReference type="ARBA" id="ARBA00023180"/>
    </source>
</evidence>
<feature type="domain" description="AAA+ ATPase" evidence="53">
    <location>
        <begin position="657"/>
        <end position="796"/>
    </location>
</feature>
<dbReference type="Gene3D" id="3.40.50.1110">
    <property type="entry name" value="SGNH hydrolase"/>
    <property type="match status" value="1"/>
</dbReference>
<dbReference type="InParanoid" id="K1QLT5"/>
<evidence type="ECO:0000259" key="53">
    <source>
        <dbReference type="SMART" id="SM00382"/>
    </source>
</evidence>
<comment type="similarity">
    <text evidence="4">Belongs to the AAA ATPase family.</text>
</comment>
<dbReference type="GO" id="GO:0016324">
    <property type="term" value="C:apical plasma membrane"/>
    <property type="evidence" value="ECO:0007669"/>
    <property type="project" value="UniProtKB-SubCell"/>
</dbReference>
<dbReference type="Pfam" id="PF16450">
    <property type="entry name" value="Prot_ATP_ID_OB_C"/>
    <property type="match status" value="1"/>
</dbReference>
<evidence type="ECO:0000256" key="14">
    <source>
        <dbReference type="ARBA" id="ARBA00022840"/>
    </source>
</evidence>
<evidence type="ECO:0000256" key="8">
    <source>
        <dbReference type="ARBA" id="ARBA00022490"/>
    </source>
</evidence>
<dbReference type="InterPro" id="IPR003959">
    <property type="entry name" value="ATPase_AAA_core"/>
</dbReference>
<evidence type="ECO:0000256" key="16">
    <source>
        <dbReference type="ARBA" id="ARBA00022989"/>
    </source>
</evidence>
<reference evidence="54" key="1">
    <citation type="journal article" date="2012" name="Nature">
        <title>The oyster genome reveals stress adaptation and complexity of shell formation.</title>
        <authorList>
            <person name="Zhang G."/>
            <person name="Fang X."/>
            <person name="Guo X."/>
            <person name="Li L."/>
            <person name="Luo R."/>
            <person name="Xu F."/>
            <person name="Yang P."/>
            <person name="Zhang L."/>
            <person name="Wang X."/>
            <person name="Qi H."/>
            <person name="Xiong Z."/>
            <person name="Que H."/>
            <person name="Xie Y."/>
            <person name="Holland P.W."/>
            <person name="Paps J."/>
            <person name="Zhu Y."/>
            <person name="Wu F."/>
            <person name="Chen Y."/>
            <person name="Wang J."/>
            <person name="Peng C."/>
            <person name="Meng J."/>
            <person name="Yang L."/>
            <person name="Liu J."/>
            <person name="Wen B."/>
            <person name="Zhang N."/>
            <person name="Huang Z."/>
            <person name="Zhu Q."/>
            <person name="Feng Y."/>
            <person name="Mount A."/>
            <person name="Hedgecock D."/>
            <person name="Xu Z."/>
            <person name="Liu Y."/>
            <person name="Domazet-Loso T."/>
            <person name="Du Y."/>
            <person name="Sun X."/>
            <person name="Zhang S."/>
            <person name="Liu B."/>
            <person name="Cheng P."/>
            <person name="Jiang X."/>
            <person name="Li J."/>
            <person name="Fan D."/>
            <person name="Wang W."/>
            <person name="Fu W."/>
            <person name="Wang T."/>
            <person name="Wang B."/>
            <person name="Zhang J."/>
            <person name="Peng Z."/>
            <person name="Li Y."/>
            <person name="Li N."/>
            <person name="Wang J."/>
            <person name="Chen M."/>
            <person name="He Y."/>
            <person name="Tan F."/>
            <person name="Song X."/>
            <person name="Zheng Q."/>
            <person name="Huang R."/>
            <person name="Yang H."/>
            <person name="Du X."/>
            <person name="Chen L."/>
            <person name="Yang M."/>
            <person name="Gaffney P.M."/>
            <person name="Wang S."/>
            <person name="Luo L."/>
            <person name="She Z."/>
            <person name="Ming Y."/>
            <person name="Huang W."/>
            <person name="Zhang S."/>
            <person name="Huang B."/>
            <person name="Zhang Y."/>
            <person name="Qu T."/>
            <person name="Ni P."/>
            <person name="Miao G."/>
            <person name="Wang J."/>
            <person name="Wang Q."/>
            <person name="Steinberg C.E."/>
            <person name="Wang H."/>
            <person name="Li N."/>
            <person name="Qian L."/>
            <person name="Zhang G."/>
            <person name="Li Y."/>
            <person name="Yang H."/>
            <person name="Liu X."/>
            <person name="Wang J."/>
            <person name="Yin Y."/>
            <person name="Wang J."/>
        </authorList>
    </citation>
    <scope>NUCLEOTIDE SEQUENCE [LARGE SCALE GENOMIC DNA]</scope>
    <source>
        <strain evidence="54">05x7-T-G4-1.051#20</strain>
    </source>
</reference>
<comment type="catalytic activity">
    <reaction evidence="42">
        <text>1-hexadecanoyl-2-(9Z-octadecenoyl)-sn-glycero-3-phosphoethanolamine + H2O = 1-hexadecanoyl-sn-glycero-3-phosphoethanolamine + (9Z)-octadecenoate + H(+)</text>
        <dbReference type="Rhea" id="RHEA:40911"/>
        <dbReference type="ChEBI" id="CHEBI:15377"/>
        <dbReference type="ChEBI" id="CHEBI:15378"/>
        <dbReference type="ChEBI" id="CHEBI:30823"/>
        <dbReference type="ChEBI" id="CHEBI:73004"/>
        <dbReference type="ChEBI" id="CHEBI:73007"/>
    </reaction>
    <physiologicalReaction direction="left-to-right" evidence="42">
        <dbReference type="Rhea" id="RHEA:40912"/>
    </physiologicalReaction>
</comment>
<comment type="subcellular location">
    <subcellularLocation>
        <location evidence="2">Apical cell membrane</location>
        <topology evidence="2">Single-pass type I membrane protein</topology>
    </subcellularLocation>
    <subcellularLocation>
        <location evidence="3">Cytoplasm</location>
    </subcellularLocation>
    <subcellularLocation>
        <location evidence="1">Nucleus</location>
    </subcellularLocation>
</comment>
<evidence type="ECO:0000256" key="9">
    <source>
        <dbReference type="ARBA" id="ARBA00022692"/>
    </source>
</evidence>
<evidence type="ECO:0000256" key="36">
    <source>
        <dbReference type="ARBA" id="ARBA00048058"/>
    </source>
</evidence>
<protein>
    <recommendedName>
        <fullName evidence="6">Phospholipase B1, membrane-associated</fullName>
    </recommendedName>
    <alternativeName>
        <fullName evidence="24">Lysophospholipase</fullName>
    </alternativeName>
    <alternativeName>
        <fullName evidence="25">Phospholipase A2</fullName>
    </alternativeName>
    <alternativeName>
        <fullName evidence="27">Phospholipase B/lipase</fullName>
    </alternativeName>
    <alternativeName>
        <fullName evidence="26">Triacylglycerol lipase</fullName>
    </alternativeName>
</protein>
<evidence type="ECO:0000256" key="12">
    <source>
        <dbReference type="ARBA" id="ARBA00022741"/>
    </source>
</evidence>
<evidence type="ECO:0000256" key="44">
    <source>
        <dbReference type="ARBA" id="ARBA00048699"/>
    </source>
</evidence>
<evidence type="ECO:0000256" key="18">
    <source>
        <dbReference type="ARBA" id="ARBA00023136"/>
    </source>
</evidence>
<dbReference type="AlphaFoldDB" id="K1QLT5"/>
<dbReference type="InterPro" id="IPR050221">
    <property type="entry name" value="26S_Proteasome_ATPase"/>
</dbReference>
<evidence type="ECO:0000256" key="3">
    <source>
        <dbReference type="ARBA" id="ARBA00004496"/>
    </source>
</evidence>
<keyword evidence="20" id="KW-0539">Nucleus</keyword>
<feature type="compositionally biased region" description="Low complexity" evidence="51">
    <location>
        <begin position="396"/>
        <end position="409"/>
    </location>
</feature>
<comment type="catalytic activity">
    <reaction evidence="30">
        <text>1,3-dihexadecanoyl-2-(9Z-octadecenoyl)glycerol + H2O = 1-hexadecanoyl-2-(9Z-octadecenoyl)-glycerol + hexadecanoate + H(+)</text>
        <dbReference type="Rhea" id="RHEA:40979"/>
        <dbReference type="ChEBI" id="CHEBI:7896"/>
        <dbReference type="ChEBI" id="CHEBI:15377"/>
        <dbReference type="ChEBI" id="CHEBI:15378"/>
        <dbReference type="ChEBI" id="CHEBI:75585"/>
        <dbReference type="ChEBI" id="CHEBI:75688"/>
    </reaction>
    <physiologicalReaction direction="left-to-right" evidence="30">
        <dbReference type="Rhea" id="RHEA:40980"/>
    </physiologicalReaction>
</comment>
<comment type="catalytic activity">
    <reaction evidence="48">
        <text>1,2-dihexadecanoyl-sn-glycero-3-phosphocholine + 2 H2O = sn-glycerol 3-phosphocholine + 2 hexadecanoate + 2 H(+)</text>
        <dbReference type="Rhea" id="RHEA:40975"/>
        <dbReference type="ChEBI" id="CHEBI:7896"/>
        <dbReference type="ChEBI" id="CHEBI:15377"/>
        <dbReference type="ChEBI" id="CHEBI:15378"/>
        <dbReference type="ChEBI" id="CHEBI:16870"/>
        <dbReference type="ChEBI" id="CHEBI:72999"/>
    </reaction>
    <physiologicalReaction direction="left-to-right" evidence="48">
        <dbReference type="Rhea" id="RHEA:40976"/>
    </physiologicalReaction>
</comment>
<evidence type="ECO:0000256" key="17">
    <source>
        <dbReference type="ARBA" id="ARBA00023098"/>
    </source>
</evidence>
<evidence type="ECO:0000256" key="31">
    <source>
        <dbReference type="ARBA" id="ARBA00047438"/>
    </source>
</evidence>
<evidence type="ECO:0000256" key="25">
    <source>
        <dbReference type="ARBA" id="ARBA00031182"/>
    </source>
</evidence>
<evidence type="ECO:0000256" key="29">
    <source>
        <dbReference type="ARBA" id="ARBA00047324"/>
    </source>
</evidence>
<comment type="catalytic activity">
    <reaction evidence="49">
        <text>1,3-di-(9Z-octadecenoyl)-glycerol + H2O = 1-(9Z-octadecenoyl)-glycerol + (9Z)-octadecenoate + H(+)</text>
        <dbReference type="Rhea" id="RHEA:39939"/>
        <dbReference type="ChEBI" id="CHEBI:15377"/>
        <dbReference type="ChEBI" id="CHEBI:15378"/>
        <dbReference type="ChEBI" id="CHEBI:30823"/>
        <dbReference type="ChEBI" id="CHEBI:75342"/>
        <dbReference type="ChEBI" id="CHEBI:75735"/>
    </reaction>
    <physiologicalReaction direction="left-to-right" evidence="49">
        <dbReference type="Rhea" id="RHEA:39940"/>
    </physiologicalReaction>
</comment>
<organism evidence="54">
    <name type="scientific">Magallana gigas</name>
    <name type="common">Pacific oyster</name>
    <name type="synonym">Crassostrea gigas</name>
    <dbReference type="NCBI Taxonomy" id="29159"/>
    <lineage>
        <taxon>Eukaryota</taxon>
        <taxon>Metazoa</taxon>
        <taxon>Spiralia</taxon>
        <taxon>Lophotrochozoa</taxon>
        <taxon>Mollusca</taxon>
        <taxon>Bivalvia</taxon>
        <taxon>Autobranchia</taxon>
        <taxon>Pteriomorphia</taxon>
        <taxon>Ostreida</taxon>
        <taxon>Ostreoidea</taxon>
        <taxon>Ostreidae</taxon>
        <taxon>Magallana</taxon>
    </lineage>
</organism>
<keyword evidence="7" id="KW-1003">Cell membrane</keyword>
<keyword evidence="54" id="KW-0645">Protease</keyword>
<evidence type="ECO:0000256" key="43">
    <source>
        <dbReference type="ARBA" id="ARBA00048656"/>
    </source>
</evidence>
<keyword evidence="19" id="KW-0325">Glycoprotein</keyword>
<evidence type="ECO:0000256" key="4">
    <source>
        <dbReference type="ARBA" id="ARBA00006914"/>
    </source>
</evidence>
<dbReference type="InterPro" id="IPR036514">
    <property type="entry name" value="SGNH_hydro_sf"/>
</dbReference>
<accession>K1QLT5</accession>
<comment type="catalytic activity">
    <reaction evidence="35">
        <text>a 1-O-alkyl-2-acyl-sn-glycero-3-phosphocholine + H2O = a 1-O-alkyl-sn-glycero-3-phosphocholine + a fatty acid + H(+)</text>
        <dbReference type="Rhea" id="RHEA:36231"/>
        <dbReference type="ChEBI" id="CHEBI:15377"/>
        <dbReference type="ChEBI" id="CHEBI:15378"/>
        <dbReference type="ChEBI" id="CHEBI:28868"/>
        <dbReference type="ChEBI" id="CHEBI:30909"/>
        <dbReference type="ChEBI" id="CHEBI:36702"/>
        <dbReference type="EC" id="3.1.1.4"/>
    </reaction>
    <physiologicalReaction direction="left-to-right" evidence="35">
        <dbReference type="Rhea" id="RHEA:36232"/>
    </physiologicalReaction>
</comment>
<dbReference type="GO" id="GO:0005737">
    <property type="term" value="C:cytoplasm"/>
    <property type="evidence" value="ECO:0007669"/>
    <property type="project" value="UniProtKB-SubCell"/>
</dbReference>
<keyword evidence="10 52" id="KW-0732">Signal</keyword>
<keyword evidence="15" id="KW-0647">Proteasome</keyword>
<comment type="catalytic activity">
    <reaction evidence="41">
        <text>a 1-acyl-sn-glycero-3-phosphocholine + H2O = sn-glycerol 3-phosphocholine + a fatty acid + H(+)</text>
        <dbReference type="Rhea" id="RHEA:15177"/>
        <dbReference type="ChEBI" id="CHEBI:15377"/>
        <dbReference type="ChEBI" id="CHEBI:15378"/>
        <dbReference type="ChEBI" id="CHEBI:16870"/>
        <dbReference type="ChEBI" id="CHEBI:28868"/>
        <dbReference type="ChEBI" id="CHEBI:58168"/>
        <dbReference type="EC" id="3.1.1.5"/>
    </reaction>
    <physiologicalReaction direction="left-to-right" evidence="41">
        <dbReference type="Rhea" id="RHEA:15178"/>
    </physiologicalReaction>
</comment>
<evidence type="ECO:0000256" key="5">
    <source>
        <dbReference type="ARBA" id="ARBA00009979"/>
    </source>
</evidence>
<evidence type="ECO:0000256" key="24">
    <source>
        <dbReference type="ARBA" id="ARBA00029723"/>
    </source>
</evidence>
<gene>
    <name evidence="54" type="ORF">CGI_10015357</name>
</gene>
<dbReference type="HOGENOM" id="CLU_327388_0_0_1"/>
<evidence type="ECO:0000256" key="21">
    <source>
        <dbReference type="ARBA" id="ARBA00023369"/>
    </source>
</evidence>
<evidence type="ECO:0000256" key="34">
    <source>
        <dbReference type="ARBA" id="ARBA00048015"/>
    </source>
</evidence>
<dbReference type="InterPro" id="IPR032501">
    <property type="entry name" value="Prot_ATP_ID_OB_2nd"/>
</dbReference>
<evidence type="ECO:0000256" key="37">
    <source>
        <dbReference type="ARBA" id="ARBA00048227"/>
    </source>
</evidence>
<dbReference type="GO" id="GO:0004623">
    <property type="term" value="F:phospholipase A2 activity"/>
    <property type="evidence" value="ECO:0007669"/>
    <property type="project" value="UniProtKB-EC"/>
</dbReference>
<evidence type="ECO:0000256" key="42">
    <source>
        <dbReference type="ARBA" id="ARBA00048613"/>
    </source>
</evidence>
<comment type="catalytic activity">
    <reaction evidence="21">
        <text>a triacylglycerol + H2O = a diacylglycerol + a fatty acid + H(+)</text>
        <dbReference type="Rhea" id="RHEA:12044"/>
        <dbReference type="ChEBI" id="CHEBI:15377"/>
        <dbReference type="ChEBI" id="CHEBI:15378"/>
        <dbReference type="ChEBI" id="CHEBI:17855"/>
        <dbReference type="ChEBI" id="CHEBI:18035"/>
        <dbReference type="ChEBI" id="CHEBI:28868"/>
        <dbReference type="EC" id="3.1.1.3"/>
    </reaction>
    <physiologicalReaction direction="left-to-right" evidence="21">
        <dbReference type="Rhea" id="RHEA:12045"/>
    </physiologicalReaction>
</comment>
<dbReference type="InterPro" id="IPR001087">
    <property type="entry name" value="GDSL"/>
</dbReference>
<dbReference type="SMART" id="SM00382">
    <property type="entry name" value="AAA"/>
    <property type="match status" value="1"/>
</dbReference>
<evidence type="ECO:0000256" key="7">
    <source>
        <dbReference type="ARBA" id="ARBA00022475"/>
    </source>
</evidence>
<keyword evidence="16" id="KW-1133">Transmembrane helix</keyword>
<dbReference type="InterPro" id="IPR027417">
    <property type="entry name" value="P-loop_NTPase"/>
</dbReference>
<dbReference type="PROSITE" id="PS00674">
    <property type="entry name" value="AAA"/>
    <property type="match status" value="1"/>
</dbReference>
<keyword evidence="13" id="KW-0378">Hydrolase</keyword>
<evidence type="ECO:0000256" key="32">
    <source>
        <dbReference type="ARBA" id="ARBA00047459"/>
    </source>
</evidence>
<evidence type="ECO:0000256" key="11">
    <source>
        <dbReference type="ARBA" id="ARBA00022737"/>
    </source>
</evidence>
<comment type="catalytic activity">
    <reaction evidence="36">
        <text>1,2-di-(9Z-octadecenoyl)-sn-glycero-3-phosphocholine + H2O = 1-(9Z-octadecenoyl)-sn-glycero-3-phosphocholine + (9Z)-octadecenoate + H(+)</text>
        <dbReference type="Rhea" id="RHEA:40923"/>
        <dbReference type="ChEBI" id="CHEBI:15377"/>
        <dbReference type="ChEBI" id="CHEBI:15378"/>
        <dbReference type="ChEBI" id="CHEBI:28610"/>
        <dbReference type="ChEBI" id="CHEBI:30823"/>
        <dbReference type="ChEBI" id="CHEBI:74669"/>
    </reaction>
    <physiologicalReaction direction="left-to-right" evidence="36">
        <dbReference type="Rhea" id="RHEA:40924"/>
    </physiologicalReaction>
</comment>
<comment type="similarity">
    <text evidence="5">Belongs to the 'GDSL' lipolytic enzyme family. Phospholipase B1 subfamily.</text>
</comment>
<dbReference type="EMBL" id="JH815750">
    <property type="protein sequence ID" value="EKC29780.1"/>
    <property type="molecule type" value="Genomic_DNA"/>
</dbReference>
<feature type="chain" id="PRO_5043489616" description="Phospholipase B1, membrane-associated" evidence="52">
    <location>
        <begin position="19"/>
        <end position="879"/>
    </location>
</feature>
<sequence>MDIKIAILVVLCLHCTVADYKRYRDFILSQANNVTLNRLFAEHAQKYRTSANQVPNFPCSTYTLKRGAVTVHNLAPEDINVVAGVGDSITAGTGIQAKTIIGLLTEYRGLSWSIGGDENVEDYVTLANIIKKYNPDVKGFSLGKGDVNSDNAHLNVANPGDQARDMPAQANLLVERMKTEPGVDFENDWKLITLFIGGNDLCDYCDDKETFSAANFIAYVTEALDILHKNIPRAFVNVVETLNIADISVLNEGLICDTIHFFLCRCGTFPSETEREEMRAAVRSYQQGVRDLVSSGRYDTRDDFTVVAQPFFEDTEIPRMADTSEADLSYFAPDCFHLSEKGHKAAAEALWNNMVEPVGQKRLKWTPEEPVECPSQDHPYFYTSKNSGDSSKRSKSGFGSSASDSTESGNTDTSSSQTTGLVIGACVAVVGIVCAAIFVGNQQAGGGGGGQGEKKDDKERKKKYEPPVPTRVGKKKKKMKGPDTASKLPQVTPHTRCRLKLLKLERIKDYLLMEEEFIRNQERLKPQEEKHEEERTKVDELRGSPMSVGTLEEIIDDNHAIVSTSVGSEHYVSILSFVDKDQLEPGCSVLLNHKVHAVVGVLGDDTDPMVTVMKLEKAPQETYADIGGLDQQIQEIKESVELPLTHPEYYEEMGIKPPKGVILYGPPGTGKTLLAKAVANQTSATFLRVVGSELIQKYLGDGPKLVRELFRVAEEHAPSIVFIDEIDAVGTKRYDSNSGGEREIQRTMLELLNQLDGFDSRGDVKVVMATNRIETLDPALIRPGRIDRKIEFPLPDEKTKRRIFTIHTNRMTLAEDVNIDDYVMAKDDLSGADIKAICTEAGLLALRERRMKVTNEDFKSAKENVLYRKNEGTPEGLYL</sequence>
<dbReference type="Gene3D" id="1.10.8.60">
    <property type="match status" value="1"/>
</dbReference>
<evidence type="ECO:0000256" key="15">
    <source>
        <dbReference type="ARBA" id="ARBA00022942"/>
    </source>
</evidence>
<keyword evidence="17" id="KW-0443">Lipid metabolism</keyword>
<evidence type="ECO:0000256" key="26">
    <source>
        <dbReference type="ARBA" id="ARBA00031485"/>
    </source>
</evidence>
<dbReference type="Pfam" id="PF17862">
    <property type="entry name" value="AAA_lid_3"/>
    <property type="match status" value="1"/>
</dbReference>
<evidence type="ECO:0000256" key="30">
    <source>
        <dbReference type="ARBA" id="ARBA00047363"/>
    </source>
</evidence>
<dbReference type="FunFam" id="1.10.8.60:FF:000007">
    <property type="entry name" value="26S proteasome regulatory subunit 4"/>
    <property type="match status" value="1"/>
</dbReference>
<evidence type="ECO:0000256" key="33">
    <source>
        <dbReference type="ARBA" id="ARBA00048011"/>
    </source>
</evidence>
<evidence type="ECO:0000256" key="51">
    <source>
        <dbReference type="SAM" id="MobiDB-lite"/>
    </source>
</evidence>
<comment type="catalytic activity">
    <reaction evidence="50">
        <text>2-(9Z-octadecenoyl)-glycerol + H2O = glycerol + (9Z)-octadecenoate + H(+)</text>
        <dbReference type="Rhea" id="RHEA:38491"/>
        <dbReference type="ChEBI" id="CHEBI:15377"/>
        <dbReference type="ChEBI" id="CHEBI:15378"/>
        <dbReference type="ChEBI" id="CHEBI:17754"/>
        <dbReference type="ChEBI" id="CHEBI:30823"/>
        <dbReference type="ChEBI" id="CHEBI:73990"/>
    </reaction>
    <physiologicalReaction direction="left-to-right" evidence="50">
        <dbReference type="Rhea" id="RHEA:38492"/>
    </physiologicalReaction>
</comment>
<keyword evidence="8" id="KW-0963">Cytoplasm</keyword>
<comment type="catalytic activity">
    <reaction evidence="31">
        <text>1-(9Z-octadecenoyl)-glycerol + H2O = glycerol + (9Z)-octadecenoate + H(+)</text>
        <dbReference type="Rhea" id="RHEA:38487"/>
        <dbReference type="ChEBI" id="CHEBI:15377"/>
        <dbReference type="ChEBI" id="CHEBI:15378"/>
        <dbReference type="ChEBI" id="CHEBI:17754"/>
        <dbReference type="ChEBI" id="CHEBI:30823"/>
        <dbReference type="ChEBI" id="CHEBI:75342"/>
    </reaction>
    <physiologicalReaction direction="left-to-right" evidence="31">
        <dbReference type="Rhea" id="RHEA:38488"/>
    </physiologicalReaction>
</comment>
<dbReference type="PANTHER" id="PTHR23073">
    <property type="entry name" value="26S PROTEASOME REGULATORY SUBUNIT"/>
    <property type="match status" value="1"/>
</dbReference>
<dbReference type="GO" id="GO:0000502">
    <property type="term" value="C:proteasome complex"/>
    <property type="evidence" value="ECO:0007669"/>
    <property type="project" value="UniProtKB-KW"/>
</dbReference>
<dbReference type="InterPro" id="IPR035547">
    <property type="entry name" value="Phospholipase_B"/>
</dbReference>
<comment type="catalytic activity">
    <reaction evidence="38">
        <text>1-hexadecanoyl-2-(9Z,12Z-octadecadienoyl)-sn-glycero-3-phosphocholine + H2O = 2-(9Z,12Z-octadecadienoyl)-sn-glycero-3-phosphocholine + hexadecanoate + H(+)</text>
        <dbReference type="Rhea" id="RHEA:40971"/>
        <dbReference type="ChEBI" id="CHEBI:7896"/>
        <dbReference type="ChEBI" id="CHEBI:15377"/>
        <dbReference type="ChEBI" id="CHEBI:15378"/>
        <dbReference type="ChEBI" id="CHEBI:73002"/>
        <dbReference type="ChEBI" id="CHEBI:76084"/>
    </reaction>
    <physiologicalReaction direction="left-to-right" evidence="38">
        <dbReference type="Rhea" id="RHEA:40972"/>
    </physiologicalReaction>
</comment>
<keyword evidence="12" id="KW-0547">Nucleotide-binding</keyword>
<proteinExistence type="inferred from homology"/>
<comment type="catalytic activity">
    <reaction evidence="23">
        <text>a 1,2-diacyl-sn-glycero-3-phosphocholine + H2O = a 1-acyl-sn-glycero-3-phosphocholine + a fatty acid + H(+)</text>
        <dbReference type="Rhea" id="RHEA:15801"/>
        <dbReference type="ChEBI" id="CHEBI:15377"/>
        <dbReference type="ChEBI" id="CHEBI:15378"/>
        <dbReference type="ChEBI" id="CHEBI:28868"/>
        <dbReference type="ChEBI" id="CHEBI:57643"/>
        <dbReference type="ChEBI" id="CHEBI:58168"/>
        <dbReference type="EC" id="3.1.1.4"/>
    </reaction>
    <physiologicalReaction direction="left-to-right" evidence="23">
        <dbReference type="Rhea" id="RHEA:15802"/>
    </physiologicalReaction>
</comment>
<keyword evidence="9" id="KW-0812">Transmembrane</keyword>
<evidence type="ECO:0000256" key="20">
    <source>
        <dbReference type="ARBA" id="ARBA00023242"/>
    </source>
</evidence>
<evidence type="ECO:0000256" key="6">
    <source>
        <dbReference type="ARBA" id="ARBA00015133"/>
    </source>
</evidence>
<comment type="catalytic activity">
    <reaction evidence="33">
        <text>2,3-di-(9Z)-octadecenoyl-sn-glycerol + H2O = 3-(9Z-octadecenoyl)-sn-glycerol + (9Z)-octadecenoate + H(+)</text>
        <dbReference type="Rhea" id="RHEA:42604"/>
        <dbReference type="ChEBI" id="CHEBI:15377"/>
        <dbReference type="ChEBI" id="CHEBI:15378"/>
        <dbReference type="ChEBI" id="CHEBI:30823"/>
        <dbReference type="ChEBI" id="CHEBI:75824"/>
        <dbReference type="ChEBI" id="CHEBI:75938"/>
    </reaction>
    <physiologicalReaction direction="left-to-right" evidence="33">
        <dbReference type="Rhea" id="RHEA:42605"/>
    </physiologicalReaction>
</comment>
<dbReference type="GO" id="GO:0005524">
    <property type="term" value="F:ATP binding"/>
    <property type="evidence" value="ECO:0007669"/>
    <property type="project" value="UniProtKB-KW"/>
</dbReference>
<comment type="function">
    <text evidence="28">Calcium-independent membrane-associated phospholipase that catalyzes complete diacylation of phospholipids by hydrolyzing both sn-1 and sn-2 fatty acyl chains attached to the glycerol backbone (phospholipase B activity). Has dual phospholipase and lysophospholipase activities toward diacylphospholipids. Preferentially cleaves sn-2 ester bonds over sn-1 bonds. Acts as a lipase toward glycerolipid substrates. Hydrolyzes fatty acyl chains of diacylglycerols with preference for the sn-2 position and of triacylglycerols with not positional selectivity. May also hydrolyze long chain retinyl esters such as retinyl palmitate. May contribute to digestion of dietary phospholipids, glycerolipids and retinoids, facilitating lipid absorption at the brush border.</text>
</comment>